<organism evidence="1 2">
    <name type="scientific">Weissella paramesenteroides ATCC 33313</name>
    <dbReference type="NCBI Taxonomy" id="585506"/>
    <lineage>
        <taxon>Bacteria</taxon>
        <taxon>Bacillati</taxon>
        <taxon>Bacillota</taxon>
        <taxon>Bacilli</taxon>
        <taxon>Lactobacillales</taxon>
        <taxon>Lactobacillaceae</taxon>
        <taxon>Weissella</taxon>
    </lineage>
</organism>
<name>C5R854_WEIPA</name>
<dbReference type="eggNOG" id="ENOG50309I6">
    <property type="taxonomic scope" value="Bacteria"/>
</dbReference>
<dbReference type="AlphaFoldDB" id="C5R854"/>
<sequence length="228" mass="25791">MTINFAPAKGLKRINNWRILLYGKPGVGKTSAIRNLPGKTLVVDLDNSSRVLAGEDNIFIVPFDRQHPSQSMEELLRDIPTTIEENHFDTLVIDNVSSLEKDWFVEKGRESKNGISNELQHYSQWTNYFARIMTVIYELPINILVTAWEVNDDVPNESGQTFKKFVPEIRANSRNGLLGLTDMVGRMMINPDTGNRGVILSGNDFVTAKNRLDNRTASSSEDLFKFDV</sequence>
<gene>
    <name evidence="1" type="ORF">HMPREF0877_0149</name>
</gene>
<dbReference type="Gene3D" id="3.40.50.300">
    <property type="entry name" value="P-loop containing nucleotide triphosphate hydrolases"/>
    <property type="match status" value="1"/>
</dbReference>
<comment type="caution">
    <text evidence="1">The sequence shown here is derived from an EMBL/GenBank/DDBJ whole genome shotgun (WGS) entry which is preliminary data.</text>
</comment>
<dbReference type="SUPFAM" id="SSF52540">
    <property type="entry name" value="P-loop containing nucleoside triphosphate hydrolases"/>
    <property type="match status" value="1"/>
</dbReference>
<evidence type="ECO:0000313" key="2">
    <source>
        <dbReference type="Proteomes" id="UP000004528"/>
    </source>
</evidence>
<keyword evidence="2" id="KW-1185">Reference proteome</keyword>
<dbReference type="OrthoDB" id="5413799at2"/>
<dbReference type="EMBL" id="ACKU01000004">
    <property type="protein sequence ID" value="EER75638.1"/>
    <property type="molecule type" value="Genomic_DNA"/>
</dbReference>
<dbReference type="Pfam" id="PF13479">
    <property type="entry name" value="AAA_24"/>
    <property type="match status" value="1"/>
</dbReference>
<dbReference type="Proteomes" id="UP000004528">
    <property type="component" value="Unassembled WGS sequence"/>
</dbReference>
<dbReference type="NCBIfam" id="TIGR01618">
    <property type="entry name" value="phage_P_loop"/>
    <property type="match status" value="1"/>
</dbReference>
<dbReference type="InterPro" id="IPR006505">
    <property type="entry name" value="Phage_nucleotide-bp"/>
</dbReference>
<accession>C5R854</accession>
<dbReference type="RefSeq" id="WP_002829072.1">
    <property type="nucleotide sequence ID" value="NZ_GG697136.1"/>
</dbReference>
<protein>
    <submittedName>
        <fullName evidence="1">Phage nucleotide-binding protein</fullName>
    </submittedName>
</protein>
<dbReference type="HOGENOM" id="CLU_105378_0_0_9"/>
<proteinExistence type="predicted"/>
<evidence type="ECO:0000313" key="1">
    <source>
        <dbReference type="EMBL" id="EER75638.1"/>
    </source>
</evidence>
<dbReference type="STRING" id="585506.HMPREF0877_0149"/>
<reference evidence="1 2" key="1">
    <citation type="submission" date="2009-04" db="EMBL/GenBank/DDBJ databases">
        <authorList>
            <person name="Qin X."/>
            <person name="Bachman B."/>
            <person name="Battles P."/>
            <person name="Bell A."/>
            <person name="Bess C."/>
            <person name="Bickham C."/>
            <person name="Chaboub L."/>
            <person name="Chen D."/>
            <person name="Coyle M."/>
            <person name="Deiros D.R."/>
            <person name="Dinh H."/>
            <person name="Forbes L."/>
            <person name="Fowler G."/>
            <person name="Francisco L."/>
            <person name="Fu Q."/>
            <person name="Gubbala S."/>
            <person name="Hale W."/>
            <person name="Han Y."/>
            <person name="Hemphill L."/>
            <person name="Highlander S.K."/>
            <person name="Hirani K."/>
            <person name="Hogues M."/>
            <person name="Jackson L."/>
            <person name="Jakkamsetti A."/>
            <person name="Javaid M."/>
            <person name="Jiang H."/>
            <person name="Korchina V."/>
            <person name="Kovar C."/>
            <person name="Lara F."/>
            <person name="Lee S."/>
            <person name="Mata R."/>
            <person name="Mathew T."/>
            <person name="Moen C."/>
            <person name="Morales K."/>
            <person name="Munidasa M."/>
            <person name="Nazareth L."/>
            <person name="Ngo R."/>
            <person name="Nguyen L."/>
            <person name="Okwuonu G."/>
            <person name="Ongeri F."/>
            <person name="Patil S."/>
            <person name="Petrosino J."/>
            <person name="Pham C."/>
            <person name="Pham P."/>
            <person name="Pu L.-L."/>
            <person name="Puazo M."/>
            <person name="Raj R."/>
            <person name="Reid J."/>
            <person name="Rouhana J."/>
            <person name="Saada N."/>
            <person name="Shang Y."/>
            <person name="Simmons D."/>
            <person name="Thornton R."/>
            <person name="Warren J."/>
            <person name="Weissenberger G."/>
            <person name="Zhang J."/>
            <person name="Zhang L."/>
            <person name="Zhou C."/>
            <person name="Zhu D."/>
            <person name="Muzny D."/>
            <person name="Worley K."/>
            <person name="Gibbs R."/>
        </authorList>
    </citation>
    <scope>NUCLEOTIDE SEQUENCE [LARGE SCALE GENOMIC DNA]</scope>
    <source>
        <strain evidence="1 2">ATCC 33313</strain>
    </source>
</reference>
<dbReference type="InterPro" id="IPR027417">
    <property type="entry name" value="P-loop_NTPase"/>
</dbReference>